<protein>
    <submittedName>
        <fullName evidence="2">Uncharacterized protein</fullName>
    </submittedName>
</protein>
<name>A0A2A3YU19_BREAU</name>
<accession>A0A2H1J8G9</accession>
<proteinExistence type="predicted"/>
<dbReference type="Proteomes" id="UP000218620">
    <property type="component" value="Unassembled WGS sequence"/>
</dbReference>
<gene>
    <name evidence="3" type="ORF">BAUR9175_02178</name>
    <name evidence="2" type="ORF">CIK65_10490</name>
</gene>
<keyword evidence="5" id="KW-1185">Reference proteome</keyword>
<evidence type="ECO:0000313" key="2">
    <source>
        <dbReference type="EMBL" id="PCC42830.1"/>
    </source>
</evidence>
<dbReference type="EMBL" id="FXZB01000014">
    <property type="protein sequence ID" value="SMX83817.1"/>
    <property type="molecule type" value="Genomic_DNA"/>
</dbReference>
<dbReference type="InterPro" id="IPR008912">
    <property type="entry name" value="Uncharacterised_CoxE"/>
</dbReference>
<reference evidence="3" key="3">
    <citation type="submission" date="2017-03" db="EMBL/GenBank/DDBJ databases">
        <authorList>
            <person name="Afonso C.L."/>
            <person name="Miller P.J."/>
            <person name="Scott M.A."/>
            <person name="Spackman E."/>
            <person name="Goraichik I."/>
            <person name="Dimitrov K.M."/>
            <person name="Suarez D.L."/>
            <person name="Swayne D.E."/>
        </authorList>
    </citation>
    <scope>NUCLEOTIDE SEQUENCE [LARGE SCALE GENOMIC DNA]</scope>
    <source>
        <strain evidence="3">ATCC 9175</strain>
    </source>
</reference>
<evidence type="ECO:0000313" key="5">
    <source>
        <dbReference type="Proteomes" id="UP000234525"/>
    </source>
</evidence>
<feature type="region of interest" description="Disordered" evidence="1">
    <location>
        <begin position="83"/>
        <end position="102"/>
    </location>
</feature>
<evidence type="ECO:0000313" key="4">
    <source>
        <dbReference type="Proteomes" id="UP000218620"/>
    </source>
</evidence>
<dbReference type="PANTHER" id="PTHR39338">
    <property type="entry name" value="BLL5662 PROTEIN-RELATED"/>
    <property type="match status" value="1"/>
</dbReference>
<dbReference type="AlphaFoldDB" id="A0A2A3YU19"/>
<dbReference type="RefSeq" id="WP_096178268.1">
    <property type="nucleotide sequence ID" value="NZ_BJME01000022.1"/>
</dbReference>
<organism evidence="2 4">
    <name type="scientific">Brevibacterium aurantiacum</name>
    <dbReference type="NCBI Taxonomy" id="273384"/>
    <lineage>
        <taxon>Bacteria</taxon>
        <taxon>Bacillati</taxon>
        <taxon>Actinomycetota</taxon>
        <taxon>Actinomycetes</taxon>
        <taxon>Micrococcales</taxon>
        <taxon>Brevibacteriaceae</taxon>
        <taxon>Brevibacterium</taxon>
    </lineage>
</organism>
<sequence>MSDLPTELMHFGSCLRRYGLPAGADRIRTLTSALALIDPLDPTQVRAASRSLICTEQKHIPIHDALFNQHFGLTGRRLAQTPHEVSVPTPELSDESSASDEWGQVDDQTMALQAAASRIELLRTTDLGNGEHAAEAVRLIDGLSFRTPRRSAYTTRRSSIGRIDANQILKTLIRQEELSSLPRSTRRERDRDVTIIVDVSASMKQWLPALIRFLARATPRLKARSFTVGTRLTRVDQHFSAPLAERELRAAQATIPDLAGGTRLGEGLLSLLNGGHREAIRGSVLVLISDGWEQGDCTELRTACARLGRLSYRFIWVNPRAGRAGFTPEVRGMRIAEEFAQVMLPATTVDGWQAVAQNIASSLGRDTTRANRDAASRHRETANFNEYGAKETMTNG</sequence>
<dbReference type="CDD" id="cd00198">
    <property type="entry name" value="vWFA"/>
    <property type="match status" value="1"/>
</dbReference>
<dbReference type="Proteomes" id="UP000234525">
    <property type="component" value="Unassembled WGS sequence"/>
</dbReference>
<dbReference type="SUPFAM" id="SSF53300">
    <property type="entry name" value="vWA-like"/>
    <property type="match status" value="1"/>
</dbReference>
<reference evidence="2 4" key="1">
    <citation type="journal article" date="2017" name="Elife">
        <title>Extensive horizontal gene transfer in cheese-associated bacteria.</title>
        <authorList>
            <person name="Bonham K.S."/>
            <person name="Wolfe B.E."/>
            <person name="Dutton R.J."/>
        </authorList>
    </citation>
    <scope>NUCLEOTIDE SEQUENCE [LARGE SCALE GENOMIC DNA]</scope>
    <source>
        <strain evidence="2 4">962_8</strain>
    </source>
</reference>
<dbReference type="EMBL" id="NRGQ01000012">
    <property type="protein sequence ID" value="PCC42830.1"/>
    <property type="molecule type" value="Genomic_DNA"/>
</dbReference>
<reference evidence="5" key="2">
    <citation type="submission" date="2017-03" db="EMBL/GenBank/DDBJ databases">
        <authorList>
            <person name="Monnet C."/>
        </authorList>
    </citation>
    <scope>NUCLEOTIDE SEQUENCE [LARGE SCALE GENOMIC DNA]</scope>
    <source>
        <strain evidence="5">ATCC 9175</strain>
    </source>
</reference>
<dbReference type="PANTHER" id="PTHR39338:SF6">
    <property type="entry name" value="BLL5662 PROTEIN"/>
    <property type="match status" value="1"/>
</dbReference>
<dbReference type="InterPro" id="IPR036465">
    <property type="entry name" value="vWFA_dom_sf"/>
</dbReference>
<evidence type="ECO:0000256" key="1">
    <source>
        <dbReference type="SAM" id="MobiDB-lite"/>
    </source>
</evidence>
<accession>A0A2A3YU19</accession>
<evidence type="ECO:0000313" key="3">
    <source>
        <dbReference type="EMBL" id="SMX83817.1"/>
    </source>
</evidence>
<dbReference type="Pfam" id="PF05762">
    <property type="entry name" value="VWA_CoxE"/>
    <property type="match status" value="1"/>
</dbReference>
<dbReference type="Gene3D" id="3.40.50.410">
    <property type="entry name" value="von Willebrand factor, type A domain"/>
    <property type="match status" value="1"/>
</dbReference>